<dbReference type="InParanoid" id="A0LLZ9"/>
<gene>
    <name evidence="1" type="ordered locus">Sfum_2773</name>
</gene>
<dbReference type="Pfam" id="PF20660">
    <property type="entry name" value="DUF6812"/>
    <property type="match status" value="1"/>
</dbReference>
<dbReference type="HOGENOM" id="CLU_2572649_0_0_7"/>
<evidence type="ECO:0000313" key="2">
    <source>
        <dbReference type="Proteomes" id="UP000001784"/>
    </source>
</evidence>
<accession>A0LLZ9</accession>
<protein>
    <submittedName>
        <fullName evidence="1">Conserved hypothetical cytosolic protein</fullName>
    </submittedName>
</protein>
<dbReference type="KEGG" id="sfu:Sfum_2773"/>
<name>A0LLZ9_SYNFM</name>
<keyword evidence="2" id="KW-1185">Reference proteome</keyword>
<evidence type="ECO:0000313" key="1">
    <source>
        <dbReference type="EMBL" id="ABK18451.1"/>
    </source>
</evidence>
<organism evidence="1 2">
    <name type="scientific">Syntrophobacter fumaroxidans (strain DSM 10017 / MPOB)</name>
    <dbReference type="NCBI Taxonomy" id="335543"/>
    <lineage>
        <taxon>Bacteria</taxon>
        <taxon>Pseudomonadati</taxon>
        <taxon>Thermodesulfobacteriota</taxon>
        <taxon>Syntrophobacteria</taxon>
        <taxon>Syntrophobacterales</taxon>
        <taxon>Syntrophobacteraceae</taxon>
        <taxon>Syntrophobacter</taxon>
    </lineage>
</organism>
<sequence>MREMNARTVSIGLCDGTVIAGKINIGNTRRLSDFLNRQDNLFIVLFDVTEGGKESSVVFVNKQQIVWARPVEDGQPLTSEM</sequence>
<dbReference type="Proteomes" id="UP000001784">
    <property type="component" value="Chromosome"/>
</dbReference>
<dbReference type="AlphaFoldDB" id="A0LLZ9"/>
<dbReference type="InterPro" id="IPR049210">
    <property type="entry name" value="DUF6812"/>
</dbReference>
<dbReference type="EMBL" id="CP000478">
    <property type="protein sequence ID" value="ABK18451.1"/>
    <property type="molecule type" value="Genomic_DNA"/>
</dbReference>
<reference evidence="1 2" key="1">
    <citation type="submission" date="2006-10" db="EMBL/GenBank/DDBJ databases">
        <title>Complete sequence of Syntrophobacter fumaroxidans MPOB.</title>
        <authorList>
            <consortium name="US DOE Joint Genome Institute"/>
            <person name="Copeland A."/>
            <person name="Lucas S."/>
            <person name="Lapidus A."/>
            <person name="Barry K."/>
            <person name="Detter J.C."/>
            <person name="Glavina del Rio T."/>
            <person name="Hammon N."/>
            <person name="Israni S."/>
            <person name="Pitluck S."/>
            <person name="Goltsman E.G."/>
            <person name="Martinez M."/>
            <person name="Schmutz J."/>
            <person name="Larimer F."/>
            <person name="Land M."/>
            <person name="Hauser L."/>
            <person name="Kyrpides N."/>
            <person name="Kim E."/>
            <person name="Boone D.R."/>
            <person name="Brockman F."/>
            <person name="Culley D."/>
            <person name="Ferry J."/>
            <person name="Gunsalus R."/>
            <person name="McInerney M.J."/>
            <person name="Morrison M."/>
            <person name="Plugge C."/>
            <person name="Rohlin L."/>
            <person name="Scholten J."/>
            <person name="Sieber J."/>
            <person name="Stams A.J.M."/>
            <person name="Worm P."/>
            <person name="Henstra A.M."/>
            <person name="Richardson P."/>
        </authorList>
    </citation>
    <scope>NUCLEOTIDE SEQUENCE [LARGE SCALE GENOMIC DNA]</scope>
    <source>
        <strain evidence="2">DSM 10017 / MPOB</strain>
    </source>
</reference>
<proteinExistence type="predicted"/>